<name>A0A8I1GFQ1_9HYPH</name>
<reference evidence="2 3" key="1">
    <citation type="submission" date="2020-12" db="EMBL/GenBank/DDBJ databases">
        <title>Revised draft genomes of Rhodomicrobium vannielii ATCC 17100 and Rhodomicrobium udaipurense JA643.</title>
        <authorList>
            <person name="Conners E.M."/>
            <person name="Davenport E.J."/>
            <person name="Bose A."/>
        </authorList>
    </citation>
    <scope>NUCLEOTIDE SEQUENCE [LARGE SCALE GENOMIC DNA]</scope>
    <source>
        <strain evidence="2 3">JA643</strain>
    </source>
</reference>
<dbReference type="Pfam" id="PF00583">
    <property type="entry name" value="Acetyltransf_1"/>
    <property type="match status" value="1"/>
</dbReference>
<dbReference type="Gene3D" id="3.40.630.30">
    <property type="match status" value="1"/>
</dbReference>
<dbReference type="InterPro" id="IPR000182">
    <property type="entry name" value="GNAT_dom"/>
</dbReference>
<dbReference type="CDD" id="cd04301">
    <property type="entry name" value="NAT_SF"/>
    <property type="match status" value="1"/>
</dbReference>
<dbReference type="PROSITE" id="PS51186">
    <property type="entry name" value="GNAT"/>
    <property type="match status" value="1"/>
</dbReference>
<organism evidence="2 3">
    <name type="scientific">Rhodomicrobium udaipurense</name>
    <dbReference type="NCBI Taxonomy" id="1202716"/>
    <lineage>
        <taxon>Bacteria</taxon>
        <taxon>Pseudomonadati</taxon>
        <taxon>Pseudomonadota</taxon>
        <taxon>Alphaproteobacteria</taxon>
        <taxon>Hyphomicrobiales</taxon>
        <taxon>Hyphomicrobiaceae</taxon>
        <taxon>Rhodomicrobium</taxon>
    </lineage>
</organism>
<dbReference type="InterPro" id="IPR016181">
    <property type="entry name" value="Acyl_CoA_acyltransferase"/>
</dbReference>
<dbReference type="EMBL" id="JAEMUK010000017">
    <property type="protein sequence ID" value="MBJ7543758.1"/>
    <property type="molecule type" value="Genomic_DNA"/>
</dbReference>
<feature type="domain" description="N-acetyltransferase" evidence="1">
    <location>
        <begin position="128"/>
        <end position="270"/>
    </location>
</feature>
<gene>
    <name evidence="2" type="ORF">JDN41_09305</name>
</gene>
<dbReference type="SUPFAM" id="SSF55729">
    <property type="entry name" value="Acyl-CoA N-acyltransferases (Nat)"/>
    <property type="match status" value="1"/>
</dbReference>
<keyword evidence="3" id="KW-1185">Reference proteome</keyword>
<sequence>MNPIDFADFHQAALESDAVRHNLPLSIIERLRTQGEAGGIKYWTLGHPGACALQTPGFPLLLCNLSRDECRRFADLAVGLDFADVVGTGDTALQFAERAREHGIVFDEKIPQAILSLDQEPAAPSVEGFSRLLATPDLPLFRDWIAGFIREAVPRDDCPSDERLLAALGEHRHWVWIAGGVPVSMAAIGRRNRTAGAINSVYTLPGFRGRGYAGAITAVVAQQLFSEGRAFACLYVHKSNPASNRCYAKLGFKPVCDAWHIVRSKLGLHK</sequence>
<dbReference type="AlphaFoldDB" id="A0A8I1GFQ1"/>
<comment type="caution">
    <text evidence="2">The sequence shown here is derived from an EMBL/GenBank/DDBJ whole genome shotgun (WGS) entry which is preliminary data.</text>
</comment>
<accession>A0A8I1GFQ1</accession>
<dbReference type="Proteomes" id="UP000623250">
    <property type="component" value="Unassembled WGS sequence"/>
</dbReference>
<evidence type="ECO:0000313" key="3">
    <source>
        <dbReference type="Proteomes" id="UP000623250"/>
    </source>
</evidence>
<dbReference type="RefSeq" id="WP_162173094.1">
    <property type="nucleotide sequence ID" value="NZ_JAEMUK010000017.1"/>
</dbReference>
<evidence type="ECO:0000313" key="2">
    <source>
        <dbReference type="EMBL" id="MBJ7543758.1"/>
    </source>
</evidence>
<protein>
    <submittedName>
        <fullName evidence="2">GNAT family N-acetyltransferase</fullName>
    </submittedName>
</protein>
<proteinExistence type="predicted"/>
<keyword evidence="2" id="KW-0808">Transferase</keyword>
<dbReference type="GO" id="GO:0016747">
    <property type="term" value="F:acyltransferase activity, transferring groups other than amino-acyl groups"/>
    <property type="evidence" value="ECO:0007669"/>
    <property type="project" value="InterPro"/>
</dbReference>
<evidence type="ECO:0000259" key="1">
    <source>
        <dbReference type="PROSITE" id="PS51186"/>
    </source>
</evidence>